<reference evidence="9 10" key="1">
    <citation type="submission" date="2020-01" db="EMBL/GenBank/DDBJ databases">
        <title>Genetics and antimicrobial susceptibilities of Nocardia species isolated from the soil; a comparison with species isolated from humans.</title>
        <authorList>
            <person name="Carrasco G."/>
            <person name="Monzon S."/>
            <person name="Sansegundo M."/>
            <person name="Garcia E."/>
            <person name="Garrido N."/>
            <person name="Medina M.J."/>
            <person name="Villalon P."/>
            <person name="Ramirez-Arocha A.C."/>
            <person name="Jimenez P."/>
            <person name="Cuesta I."/>
            <person name="Valdezate S."/>
        </authorList>
    </citation>
    <scope>NUCLEOTIDE SEQUENCE [LARGE SCALE GENOMIC DNA]</scope>
    <source>
        <strain evidence="7 9">CNM20110639</strain>
        <strain evidence="8 10">CNM20110649</strain>
    </source>
</reference>
<accession>A0A6P1D0Q0</accession>
<organism evidence="7 9">
    <name type="scientific">Nocardia cyriacigeorgica</name>
    <dbReference type="NCBI Taxonomy" id="135487"/>
    <lineage>
        <taxon>Bacteria</taxon>
        <taxon>Bacillati</taxon>
        <taxon>Actinomycetota</taxon>
        <taxon>Actinomycetes</taxon>
        <taxon>Mycobacteriales</taxon>
        <taxon>Nocardiaceae</taxon>
        <taxon>Nocardia</taxon>
    </lineage>
</organism>
<comment type="caution">
    <text evidence="7">The sequence shown here is derived from an EMBL/GenBank/DDBJ whole genome shotgun (WGS) entry which is preliminary data.</text>
</comment>
<evidence type="ECO:0000313" key="10">
    <source>
        <dbReference type="Proteomes" id="UP000470876"/>
    </source>
</evidence>
<dbReference type="Pfam" id="PF02656">
    <property type="entry name" value="DUF202"/>
    <property type="match status" value="1"/>
</dbReference>
<evidence type="ECO:0000256" key="3">
    <source>
        <dbReference type="ARBA" id="ARBA00022989"/>
    </source>
</evidence>
<keyword evidence="4 5" id="KW-0472">Membrane</keyword>
<protein>
    <submittedName>
        <fullName evidence="7">DUF202 domain-containing protein</fullName>
    </submittedName>
</protein>
<evidence type="ECO:0000256" key="2">
    <source>
        <dbReference type="ARBA" id="ARBA00022692"/>
    </source>
</evidence>
<evidence type="ECO:0000256" key="4">
    <source>
        <dbReference type="ARBA" id="ARBA00023136"/>
    </source>
</evidence>
<keyword evidence="10" id="KW-1185">Reference proteome</keyword>
<evidence type="ECO:0000256" key="1">
    <source>
        <dbReference type="ARBA" id="ARBA00004127"/>
    </source>
</evidence>
<sequence>MTAAGLAAERTALAWRRTALAATVVTMLFLNAAVSDGWRLTALAPLAAALATAILAVVGTMRSHGLRHGRYRHGARAVRFALVSIVMAALVTVLIGLTHPVG</sequence>
<comment type="subcellular location">
    <subcellularLocation>
        <location evidence="1">Endomembrane system</location>
        <topology evidence="1">Multi-pass membrane protein</topology>
    </subcellularLocation>
</comment>
<keyword evidence="2 5" id="KW-0812">Transmembrane</keyword>
<proteinExistence type="predicted"/>
<evidence type="ECO:0000259" key="6">
    <source>
        <dbReference type="Pfam" id="PF02656"/>
    </source>
</evidence>
<feature type="transmembrane region" description="Helical" evidence="5">
    <location>
        <begin position="40"/>
        <end position="59"/>
    </location>
</feature>
<evidence type="ECO:0000313" key="9">
    <source>
        <dbReference type="Proteomes" id="UP000468928"/>
    </source>
</evidence>
<dbReference type="EMBL" id="JAAGUX010000013">
    <property type="protein sequence ID" value="NEW55986.1"/>
    <property type="molecule type" value="Genomic_DNA"/>
</dbReference>
<evidence type="ECO:0000256" key="5">
    <source>
        <dbReference type="SAM" id="Phobius"/>
    </source>
</evidence>
<dbReference type="GO" id="GO:0012505">
    <property type="term" value="C:endomembrane system"/>
    <property type="evidence" value="ECO:0007669"/>
    <property type="project" value="UniProtKB-SubCell"/>
</dbReference>
<name>A0A6P1D0Q0_9NOCA</name>
<gene>
    <name evidence="7" type="ORF">GV789_01590</name>
    <name evidence="8" type="ORF">GV794_10025</name>
</gene>
<dbReference type="RefSeq" id="WP_163822826.1">
    <property type="nucleotide sequence ID" value="NZ_JAAGUX010000013.1"/>
</dbReference>
<dbReference type="InterPro" id="IPR003807">
    <property type="entry name" value="DUF202"/>
</dbReference>
<evidence type="ECO:0000313" key="8">
    <source>
        <dbReference type="EMBL" id="NEW55986.1"/>
    </source>
</evidence>
<dbReference type="AlphaFoldDB" id="A0A6P1D0Q0"/>
<keyword evidence="3 5" id="KW-1133">Transmembrane helix</keyword>
<dbReference type="Proteomes" id="UP000470876">
    <property type="component" value="Unassembled WGS sequence"/>
</dbReference>
<feature type="transmembrane region" description="Helical" evidence="5">
    <location>
        <begin position="80"/>
        <end position="99"/>
    </location>
</feature>
<evidence type="ECO:0000313" key="7">
    <source>
        <dbReference type="EMBL" id="NEW43159.1"/>
    </source>
</evidence>
<dbReference type="EMBL" id="JAAGUZ010000003">
    <property type="protein sequence ID" value="NEW43159.1"/>
    <property type="molecule type" value="Genomic_DNA"/>
</dbReference>
<feature type="transmembrane region" description="Helical" evidence="5">
    <location>
        <begin position="12"/>
        <end position="34"/>
    </location>
</feature>
<feature type="domain" description="DUF202" evidence="6">
    <location>
        <begin position="5"/>
        <end position="62"/>
    </location>
</feature>
<dbReference type="Proteomes" id="UP000468928">
    <property type="component" value="Unassembled WGS sequence"/>
</dbReference>